<dbReference type="Gene3D" id="3.30.160.170">
    <property type="entry name" value="FlaG-like"/>
    <property type="match status" value="1"/>
</dbReference>
<feature type="compositionally biased region" description="Low complexity" evidence="1">
    <location>
        <begin position="8"/>
        <end position="20"/>
    </location>
</feature>
<dbReference type="InterPro" id="IPR005186">
    <property type="entry name" value="FlaG"/>
</dbReference>
<dbReference type="PANTHER" id="PTHR37166">
    <property type="entry name" value="PROTEIN FLAG"/>
    <property type="match status" value="1"/>
</dbReference>
<dbReference type="AlphaFoldDB" id="A0A173SEM2"/>
<sequence length="145" mass="15800">MAIEAMKGAGMSYAGSSSASDVKAESQAKVETASNAAASDDLMKKTIQIDTKETEKNGKDGNRDDSQAQQTISENSQIRKAVDEINKKAHNSEAVFGIHEATNRVTIKIVDKDTKKVLKEYPPEKTLDMIAKVWEMAGLLVDKKL</sequence>
<feature type="compositionally biased region" description="Polar residues" evidence="1">
    <location>
        <begin position="67"/>
        <end position="77"/>
    </location>
</feature>
<dbReference type="RefSeq" id="WP_055168198.1">
    <property type="nucleotide sequence ID" value="NZ_CYXX01000005.1"/>
</dbReference>
<evidence type="ECO:0000256" key="1">
    <source>
        <dbReference type="SAM" id="MobiDB-lite"/>
    </source>
</evidence>
<accession>A0A173SEM2</accession>
<organism evidence="2 3">
    <name type="scientific">Roseburia inulinivorans</name>
    <dbReference type="NCBI Taxonomy" id="360807"/>
    <lineage>
        <taxon>Bacteria</taxon>
        <taxon>Bacillati</taxon>
        <taxon>Bacillota</taxon>
        <taxon>Clostridia</taxon>
        <taxon>Lachnospirales</taxon>
        <taxon>Lachnospiraceae</taxon>
        <taxon>Roseburia</taxon>
    </lineage>
</organism>
<dbReference type="Proteomes" id="UP000095453">
    <property type="component" value="Unassembled WGS sequence"/>
</dbReference>
<dbReference type="Pfam" id="PF03646">
    <property type="entry name" value="FlaG"/>
    <property type="match status" value="1"/>
</dbReference>
<keyword evidence="2" id="KW-0282">Flagellum</keyword>
<dbReference type="EMBL" id="CYXX01000005">
    <property type="protein sequence ID" value="CUM88235.1"/>
    <property type="molecule type" value="Genomic_DNA"/>
</dbReference>
<keyword evidence="2" id="KW-0969">Cilium</keyword>
<protein>
    <submittedName>
        <fullName evidence="2">Flagellar protein FlaG</fullName>
    </submittedName>
</protein>
<dbReference type="SUPFAM" id="SSF160214">
    <property type="entry name" value="FlaG-like"/>
    <property type="match status" value="1"/>
</dbReference>
<keyword evidence="2" id="KW-0966">Cell projection</keyword>
<feature type="region of interest" description="Disordered" evidence="1">
    <location>
        <begin position="1"/>
        <end position="77"/>
    </location>
</feature>
<dbReference type="PANTHER" id="PTHR37166:SF1">
    <property type="entry name" value="PROTEIN FLAG"/>
    <property type="match status" value="1"/>
</dbReference>
<proteinExistence type="predicted"/>
<name>A0A173SEM2_9FIRM</name>
<feature type="compositionally biased region" description="Basic and acidic residues" evidence="1">
    <location>
        <begin position="50"/>
        <end position="66"/>
    </location>
</feature>
<evidence type="ECO:0000313" key="3">
    <source>
        <dbReference type="Proteomes" id="UP000095453"/>
    </source>
</evidence>
<dbReference type="InterPro" id="IPR035924">
    <property type="entry name" value="FlaG-like_sf"/>
</dbReference>
<gene>
    <name evidence="2" type="primary">yvyC</name>
    <name evidence="2" type="ORF">ERS852444_00908</name>
</gene>
<reference evidence="2 3" key="1">
    <citation type="submission" date="2015-09" db="EMBL/GenBank/DDBJ databases">
        <authorList>
            <consortium name="Pathogen Informatics"/>
        </authorList>
    </citation>
    <scope>NUCLEOTIDE SEQUENCE [LARGE SCALE GENOMIC DNA]</scope>
    <source>
        <strain evidence="2 3">2789STDY5608887</strain>
    </source>
</reference>
<evidence type="ECO:0000313" key="2">
    <source>
        <dbReference type="EMBL" id="CUM88235.1"/>
    </source>
</evidence>